<gene>
    <name evidence="2" type="ORF">CDAR_563151</name>
</gene>
<dbReference type="AlphaFoldDB" id="A0AAV4T3E5"/>
<dbReference type="Proteomes" id="UP001054837">
    <property type="component" value="Unassembled WGS sequence"/>
</dbReference>
<evidence type="ECO:0000256" key="1">
    <source>
        <dbReference type="SAM" id="SignalP"/>
    </source>
</evidence>
<reference evidence="2 3" key="1">
    <citation type="submission" date="2021-06" db="EMBL/GenBank/DDBJ databases">
        <title>Caerostris darwini draft genome.</title>
        <authorList>
            <person name="Kono N."/>
            <person name="Arakawa K."/>
        </authorList>
    </citation>
    <scope>NUCLEOTIDE SEQUENCE [LARGE SCALE GENOMIC DNA]</scope>
</reference>
<evidence type="ECO:0000313" key="2">
    <source>
        <dbReference type="EMBL" id="GIY39207.1"/>
    </source>
</evidence>
<evidence type="ECO:0008006" key="4">
    <source>
        <dbReference type="Google" id="ProtNLM"/>
    </source>
</evidence>
<dbReference type="EMBL" id="BPLQ01008763">
    <property type="protein sequence ID" value="GIY39207.1"/>
    <property type="molecule type" value="Genomic_DNA"/>
</dbReference>
<sequence length="86" mass="9648">MGNVIMVAYQMLMLGGILTSSQMHSCGFRESEEAKDLKKNDNYLKILISCKISALSFCHPSPIRDTYAAFIKSLDFGSWLPLSREV</sequence>
<keyword evidence="3" id="KW-1185">Reference proteome</keyword>
<proteinExistence type="predicted"/>
<evidence type="ECO:0000313" key="3">
    <source>
        <dbReference type="Proteomes" id="UP001054837"/>
    </source>
</evidence>
<feature type="chain" id="PRO_5043618651" description="Secreted protein" evidence="1">
    <location>
        <begin position="24"/>
        <end position="86"/>
    </location>
</feature>
<protein>
    <recommendedName>
        <fullName evidence="4">Secreted protein</fullName>
    </recommendedName>
</protein>
<feature type="signal peptide" evidence="1">
    <location>
        <begin position="1"/>
        <end position="23"/>
    </location>
</feature>
<accession>A0AAV4T3E5</accession>
<keyword evidence="1" id="KW-0732">Signal</keyword>
<organism evidence="2 3">
    <name type="scientific">Caerostris darwini</name>
    <dbReference type="NCBI Taxonomy" id="1538125"/>
    <lineage>
        <taxon>Eukaryota</taxon>
        <taxon>Metazoa</taxon>
        <taxon>Ecdysozoa</taxon>
        <taxon>Arthropoda</taxon>
        <taxon>Chelicerata</taxon>
        <taxon>Arachnida</taxon>
        <taxon>Araneae</taxon>
        <taxon>Araneomorphae</taxon>
        <taxon>Entelegynae</taxon>
        <taxon>Araneoidea</taxon>
        <taxon>Araneidae</taxon>
        <taxon>Caerostris</taxon>
    </lineage>
</organism>
<comment type="caution">
    <text evidence="2">The sequence shown here is derived from an EMBL/GenBank/DDBJ whole genome shotgun (WGS) entry which is preliminary data.</text>
</comment>
<name>A0AAV4T3E5_9ARAC</name>